<feature type="region of interest" description="Disordered" evidence="1">
    <location>
        <begin position="328"/>
        <end position="589"/>
    </location>
</feature>
<evidence type="ECO:0000256" key="1">
    <source>
        <dbReference type="SAM" id="MobiDB-lite"/>
    </source>
</evidence>
<feature type="compositionally biased region" description="Low complexity" evidence="1">
    <location>
        <begin position="207"/>
        <end position="221"/>
    </location>
</feature>
<dbReference type="AlphaFoldDB" id="A0A162IKA0"/>
<feature type="compositionally biased region" description="Basic and acidic residues" evidence="1">
    <location>
        <begin position="563"/>
        <end position="575"/>
    </location>
</feature>
<proteinExistence type="predicted"/>
<organism evidence="2 3">
    <name type="scientific">Moelleriella libera RCEF 2490</name>
    <dbReference type="NCBI Taxonomy" id="1081109"/>
    <lineage>
        <taxon>Eukaryota</taxon>
        <taxon>Fungi</taxon>
        <taxon>Dikarya</taxon>
        <taxon>Ascomycota</taxon>
        <taxon>Pezizomycotina</taxon>
        <taxon>Sordariomycetes</taxon>
        <taxon>Hypocreomycetidae</taxon>
        <taxon>Hypocreales</taxon>
        <taxon>Clavicipitaceae</taxon>
        <taxon>Moelleriella</taxon>
    </lineage>
</organism>
<evidence type="ECO:0000313" key="3">
    <source>
        <dbReference type="Proteomes" id="UP000078544"/>
    </source>
</evidence>
<feature type="compositionally biased region" description="Basic and acidic residues" evidence="1">
    <location>
        <begin position="115"/>
        <end position="125"/>
    </location>
</feature>
<feature type="compositionally biased region" description="Basic residues" evidence="1">
    <location>
        <begin position="41"/>
        <end position="57"/>
    </location>
</feature>
<feature type="compositionally biased region" description="Basic and acidic residues" evidence="1">
    <location>
        <begin position="235"/>
        <end position="297"/>
    </location>
</feature>
<feature type="region of interest" description="Disordered" evidence="1">
    <location>
        <begin position="693"/>
        <end position="729"/>
    </location>
</feature>
<reference evidence="2 3" key="1">
    <citation type="journal article" date="2016" name="Genome Biol. Evol.">
        <title>Divergent and convergent evolution of fungal pathogenicity.</title>
        <authorList>
            <person name="Shang Y."/>
            <person name="Xiao G."/>
            <person name="Zheng P."/>
            <person name="Cen K."/>
            <person name="Zhan S."/>
            <person name="Wang C."/>
        </authorList>
    </citation>
    <scope>NUCLEOTIDE SEQUENCE [LARGE SCALE GENOMIC DNA]</scope>
    <source>
        <strain evidence="2 3">RCEF 2490</strain>
    </source>
</reference>
<feature type="compositionally biased region" description="Basic residues" evidence="1">
    <location>
        <begin position="1"/>
        <end position="16"/>
    </location>
</feature>
<feature type="compositionally biased region" description="Polar residues" evidence="1">
    <location>
        <begin position="90"/>
        <end position="100"/>
    </location>
</feature>
<dbReference type="Proteomes" id="UP000078544">
    <property type="component" value="Unassembled WGS sequence"/>
</dbReference>
<feature type="region of interest" description="Disordered" evidence="1">
    <location>
        <begin position="198"/>
        <end position="316"/>
    </location>
</feature>
<comment type="caution">
    <text evidence="2">The sequence shown here is derived from an EMBL/GenBank/DDBJ whole genome shotgun (WGS) entry which is preliminary data.</text>
</comment>
<dbReference type="STRING" id="1081109.A0A162IKA0"/>
<feature type="compositionally biased region" description="Basic and acidic residues" evidence="1">
    <location>
        <begin position="419"/>
        <end position="434"/>
    </location>
</feature>
<accession>A0A162IKA0</accession>
<feature type="compositionally biased region" description="Basic and acidic residues" evidence="1">
    <location>
        <begin position="64"/>
        <end position="77"/>
    </location>
</feature>
<feature type="compositionally biased region" description="Polar residues" evidence="1">
    <location>
        <begin position="459"/>
        <end position="478"/>
    </location>
</feature>
<feature type="compositionally biased region" description="Polar residues" evidence="1">
    <location>
        <begin position="576"/>
        <end position="589"/>
    </location>
</feature>
<name>A0A162IKA0_9HYPO</name>
<feature type="region of interest" description="Disordered" evidence="1">
    <location>
        <begin position="1"/>
        <end position="181"/>
    </location>
</feature>
<protein>
    <submittedName>
        <fullName evidence="2">Uncharacterized protein</fullName>
    </submittedName>
</protein>
<feature type="compositionally biased region" description="Basic and acidic residues" evidence="1">
    <location>
        <begin position="694"/>
        <end position="704"/>
    </location>
</feature>
<dbReference type="EMBL" id="AZGY01000009">
    <property type="protein sequence ID" value="KZZ95402.1"/>
    <property type="molecule type" value="Genomic_DNA"/>
</dbReference>
<sequence length="729" mass="80659">MALWPFRRKSARRRPRGGAGLSESEASPLRSKVDANVTRAMSKKARKESTKLQRRQRTYSFSPGRHDSIRLDRDKRHVQSSARGEVDQQIEASKSTTWERTPTLHPVRRKSSKRRRDDHDREAEIKAMSAFMPTRSVTESHARSSSKQSTKRAKTAGFGRHQVPSSQVSLSYPDSVRSGMSVDSDSVAYKISVLDSLTPRPTLRYTPSARRPASRAAASAAIEMPKRSLGNTGPIHEDPSESRKRIDELADDLDAKDLRELMERDNRRRERKKQLEQDRTERKLSRRAERHRKENSRAKNSGTPPPENLERGVMGRELVGLGIEPASAVVTSSQRKEATVDTVDLIEAEDTSRLEPLEAFHRSETLPPDDEVASPSHIPDMATADAVEPEESVSALPAVPRSSGILHSKKSRSKSTLGSDKERLAEEDSGRKNSQESNKTASRMSFISWLKWGSKSKRNSGPSSFSNTSREEMQSGTNPHVAAQAEALARLQGEDLSNTRPKHASKALSAMPKRTKSRFREDLPEFPLSPPDSRVQSPEADPPPMPVLCETSPKMAVQRTPPSRHDTPPSLERSKGAQSTEPPLSMSLGSIDSEASWLSGRVGSLSASAKRDSVARSNRLEATQSLDLPPTSTQDDLAITEDEYLSRLAPDRSYRTAGVGRPSGEGRPSSDGGESIMNDNLRWGRVGAKAEVVQAHHHDREAMRSRQGLLNNDLEDEDDADFVTPSSSL</sequence>
<feature type="compositionally biased region" description="Polar residues" evidence="1">
    <location>
        <begin position="163"/>
        <end position="172"/>
    </location>
</feature>
<dbReference type="OrthoDB" id="4152802at2759"/>
<feature type="compositionally biased region" description="Polar residues" evidence="1">
    <location>
        <begin position="435"/>
        <end position="445"/>
    </location>
</feature>
<feature type="compositionally biased region" description="Polar residues" evidence="1">
    <location>
        <begin position="135"/>
        <end position="148"/>
    </location>
</feature>
<gene>
    <name evidence="2" type="ORF">AAL_04633</name>
</gene>
<evidence type="ECO:0000313" key="2">
    <source>
        <dbReference type="EMBL" id="KZZ95402.1"/>
    </source>
</evidence>
<feature type="region of interest" description="Disordered" evidence="1">
    <location>
        <begin position="602"/>
        <end position="681"/>
    </location>
</feature>
<feature type="compositionally biased region" description="Polar residues" evidence="1">
    <location>
        <begin position="620"/>
        <end position="635"/>
    </location>
</feature>
<feature type="compositionally biased region" description="Basic and acidic residues" evidence="1">
    <location>
        <begin position="350"/>
        <end position="364"/>
    </location>
</feature>
<keyword evidence="3" id="KW-1185">Reference proteome</keyword>